<dbReference type="OrthoDB" id="691764at2759"/>
<name>A0A5J4ZVJ4_9ASTE</name>
<dbReference type="AlphaFoldDB" id="A0A5J4ZVJ4"/>
<sequence>MAIPLDKEFREIERLQQWRSTRKKKKSGNVQNIPRGAGKLVSAQSVYETASLLCVPTAPTCALAFAAPPPTTSSSSSSPSPFSFFSSKSGRFGSVRRVSNPLESEPSFRRSRSVGIPFLRSKFVLQREAVNLKPPASSNRSKLSFWSVFRTHKSTKGEEAEDEEVKKREAVPVTVPEPEPEPEPEEDYATRMMMMRSRSVSVPVASNFGVGDLRSSSVKGRGWHFPSPIKAFRQSKTSKVIQERPPLYKNGSTCHDLADDRTEPSKISIPIRS</sequence>
<evidence type="ECO:0000256" key="1">
    <source>
        <dbReference type="SAM" id="MobiDB-lite"/>
    </source>
</evidence>
<organism evidence="2 3">
    <name type="scientific">Nyssa sinensis</name>
    <dbReference type="NCBI Taxonomy" id="561372"/>
    <lineage>
        <taxon>Eukaryota</taxon>
        <taxon>Viridiplantae</taxon>
        <taxon>Streptophyta</taxon>
        <taxon>Embryophyta</taxon>
        <taxon>Tracheophyta</taxon>
        <taxon>Spermatophyta</taxon>
        <taxon>Magnoliopsida</taxon>
        <taxon>eudicotyledons</taxon>
        <taxon>Gunneridae</taxon>
        <taxon>Pentapetalae</taxon>
        <taxon>asterids</taxon>
        <taxon>Cornales</taxon>
        <taxon>Nyssaceae</taxon>
        <taxon>Nyssa</taxon>
    </lineage>
</organism>
<dbReference type="PANTHER" id="PTHR34197:SF2">
    <property type="entry name" value="OS04G0591300 PROTEIN"/>
    <property type="match status" value="1"/>
</dbReference>
<evidence type="ECO:0000313" key="2">
    <source>
        <dbReference type="EMBL" id="KAA8522049.1"/>
    </source>
</evidence>
<feature type="region of interest" description="Disordered" evidence="1">
    <location>
        <begin position="246"/>
        <end position="273"/>
    </location>
</feature>
<dbReference type="EMBL" id="CM018048">
    <property type="protein sequence ID" value="KAA8522049.1"/>
    <property type="molecule type" value="Genomic_DNA"/>
</dbReference>
<dbReference type="PANTHER" id="PTHR34197">
    <property type="entry name" value="OS04G0591300 PROTEIN"/>
    <property type="match status" value="1"/>
</dbReference>
<keyword evidence="3" id="KW-1185">Reference proteome</keyword>
<feature type="region of interest" description="Disordered" evidence="1">
    <location>
        <begin position="156"/>
        <end position="185"/>
    </location>
</feature>
<gene>
    <name evidence="2" type="ORF">F0562_012637</name>
</gene>
<accession>A0A5J4ZVJ4</accession>
<protein>
    <submittedName>
        <fullName evidence="2">Uncharacterized protein</fullName>
    </submittedName>
</protein>
<dbReference type="Proteomes" id="UP000325577">
    <property type="component" value="Linkage Group LG5"/>
</dbReference>
<proteinExistence type="predicted"/>
<evidence type="ECO:0000313" key="3">
    <source>
        <dbReference type="Proteomes" id="UP000325577"/>
    </source>
</evidence>
<reference evidence="2 3" key="1">
    <citation type="submission" date="2019-09" db="EMBL/GenBank/DDBJ databases">
        <title>A chromosome-level genome assembly of the Chinese tupelo Nyssa sinensis.</title>
        <authorList>
            <person name="Yang X."/>
            <person name="Kang M."/>
            <person name="Yang Y."/>
            <person name="Xiong H."/>
            <person name="Wang M."/>
            <person name="Zhang Z."/>
            <person name="Wang Z."/>
            <person name="Wu H."/>
            <person name="Ma T."/>
            <person name="Liu J."/>
            <person name="Xi Z."/>
        </authorList>
    </citation>
    <scope>NUCLEOTIDE SEQUENCE [LARGE SCALE GENOMIC DNA]</scope>
    <source>
        <strain evidence="2">J267</strain>
        <tissue evidence="2">Leaf</tissue>
    </source>
</reference>